<accession>A0AAV9M7W1</accession>
<dbReference type="GO" id="GO:0005856">
    <property type="term" value="C:cytoskeleton"/>
    <property type="evidence" value="ECO:0007669"/>
    <property type="project" value="UniProtKB-SubCell"/>
</dbReference>
<gene>
    <name evidence="7" type="ORF">R3W88_008292</name>
</gene>
<organism evidence="7 8">
    <name type="scientific">Solanum pinnatisectum</name>
    <name type="common">tansyleaf nightshade</name>
    <dbReference type="NCBI Taxonomy" id="50273"/>
    <lineage>
        <taxon>Eukaryota</taxon>
        <taxon>Viridiplantae</taxon>
        <taxon>Streptophyta</taxon>
        <taxon>Embryophyta</taxon>
        <taxon>Tracheophyta</taxon>
        <taxon>Spermatophyta</taxon>
        <taxon>Magnoliopsida</taxon>
        <taxon>eudicotyledons</taxon>
        <taxon>Gunneridae</taxon>
        <taxon>Pentapetalae</taxon>
        <taxon>asterids</taxon>
        <taxon>lamiids</taxon>
        <taxon>Solanales</taxon>
        <taxon>Solanaceae</taxon>
        <taxon>Solanoideae</taxon>
        <taxon>Solaneae</taxon>
        <taxon>Solanum</taxon>
    </lineage>
</organism>
<dbReference type="SUPFAM" id="SSF53067">
    <property type="entry name" value="Actin-like ATPase domain"/>
    <property type="match status" value="1"/>
</dbReference>
<dbReference type="InterPro" id="IPR004000">
    <property type="entry name" value="Actin"/>
</dbReference>
<sequence length="158" mass="17146">MLGQLGMELKDVYVGVKLRVEQSLISFLIFQLGIVLNSGNGATHMVSIYEGHALSHAISWLGIAGCDITDYLTDMIIKVLFQPSFVGKGPTGIHEKAYNSIMKSDADIRKDLFANIVLSGGSTLFPGIAERMNKEITALAPSSTKIEVVAPPERMYNS</sequence>
<dbReference type="PANTHER" id="PTHR11937">
    <property type="entry name" value="ACTIN"/>
    <property type="match status" value="1"/>
</dbReference>
<keyword evidence="3" id="KW-0963">Cytoplasm</keyword>
<comment type="similarity">
    <text evidence="2">Belongs to the actin family.</text>
</comment>
<evidence type="ECO:0000256" key="2">
    <source>
        <dbReference type="ARBA" id="ARBA00006752"/>
    </source>
</evidence>
<dbReference type="InterPro" id="IPR043129">
    <property type="entry name" value="ATPase_NBD"/>
</dbReference>
<evidence type="ECO:0000256" key="6">
    <source>
        <dbReference type="ARBA" id="ARBA00023212"/>
    </source>
</evidence>
<comment type="caution">
    <text evidence="7">The sequence shown here is derived from an EMBL/GenBank/DDBJ whole genome shotgun (WGS) entry which is preliminary data.</text>
</comment>
<dbReference type="FunFam" id="3.30.420.40:FF:000404">
    <property type="entry name" value="Major actin"/>
    <property type="match status" value="1"/>
</dbReference>
<dbReference type="AlphaFoldDB" id="A0AAV9M7W1"/>
<evidence type="ECO:0000256" key="5">
    <source>
        <dbReference type="ARBA" id="ARBA00022840"/>
    </source>
</evidence>
<comment type="subcellular location">
    <subcellularLocation>
        <location evidence="1">Cytoplasm</location>
        <location evidence="1">Cytoskeleton</location>
    </subcellularLocation>
</comment>
<dbReference type="Proteomes" id="UP001311915">
    <property type="component" value="Unassembled WGS sequence"/>
</dbReference>
<evidence type="ECO:0000256" key="1">
    <source>
        <dbReference type="ARBA" id="ARBA00004245"/>
    </source>
</evidence>
<reference evidence="7 8" key="1">
    <citation type="submission" date="2023-10" db="EMBL/GenBank/DDBJ databases">
        <title>Genome-Wide Identification Analysis in wild type Solanum Pinnatisectum Reveals Some Genes Defensing Phytophthora Infestans.</title>
        <authorList>
            <person name="Sun C."/>
        </authorList>
    </citation>
    <scope>NUCLEOTIDE SEQUENCE [LARGE SCALE GENOMIC DNA]</scope>
    <source>
        <strain evidence="7">LQN</strain>
        <tissue evidence="7">Leaf</tissue>
    </source>
</reference>
<proteinExistence type="inferred from homology"/>
<keyword evidence="8" id="KW-1185">Reference proteome</keyword>
<evidence type="ECO:0000313" key="7">
    <source>
        <dbReference type="EMBL" id="KAK4734031.1"/>
    </source>
</evidence>
<dbReference type="Gene3D" id="3.30.420.40">
    <property type="match status" value="2"/>
</dbReference>
<dbReference type="GO" id="GO:0005524">
    <property type="term" value="F:ATP binding"/>
    <property type="evidence" value="ECO:0007669"/>
    <property type="project" value="UniProtKB-KW"/>
</dbReference>
<keyword evidence="6" id="KW-0206">Cytoskeleton</keyword>
<protein>
    <recommendedName>
        <fullName evidence="9">Actin</fullName>
    </recommendedName>
</protein>
<evidence type="ECO:0000256" key="4">
    <source>
        <dbReference type="ARBA" id="ARBA00022741"/>
    </source>
</evidence>
<dbReference type="EMBL" id="JAWPEI010000002">
    <property type="protein sequence ID" value="KAK4734031.1"/>
    <property type="molecule type" value="Genomic_DNA"/>
</dbReference>
<evidence type="ECO:0008006" key="9">
    <source>
        <dbReference type="Google" id="ProtNLM"/>
    </source>
</evidence>
<evidence type="ECO:0000256" key="3">
    <source>
        <dbReference type="ARBA" id="ARBA00022490"/>
    </source>
</evidence>
<dbReference type="Pfam" id="PF00022">
    <property type="entry name" value="Actin"/>
    <property type="match status" value="1"/>
</dbReference>
<name>A0AAV9M7W1_9SOLN</name>
<keyword evidence="5" id="KW-0067">ATP-binding</keyword>
<evidence type="ECO:0000313" key="8">
    <source>
        <dbReference type="Proteomes" id="UP001311915"/>
    </source>
</evidence>
<keyword evidence="4" id="KW-0547">Nucleotide-binding</keyword>